<dbReference type="RefSeq" id="XP_022336180.1">
    <property type="nucleotide sequence ID" value="XM_022480472.1"/>
</dbReference>
<dbReference type="KEGG" id="cvn:111132646"/>
<dbReference type="InterPro" id="IPR001258">
    <property type="entry name" value="NHL_repeat"/>
</dbReference>
<evidence type="ECO:0000256" key="3">
    <source>
        <dbReference type="PROSITE-ProRule" id="PRU00504"/>
    </source>
</evidence>
<dbReference type="PROSITE" id="PS50119">
    <property type="entry name" value="ZF_BBOX"/>
    <property type="match status" value="2"/>
</dbReference>
<dbReference type="Pfam" id="PF00643">
    <property type="entry name" value="zf-B_box"/>
    <property type="match status" value="1"/>
</dbReference>
<reference evidence="6" key="1">
    <citation type="submission" date="2025-08" db="UniProtKB">
        <authorList>
            <consortium name="RefSeq"/>
        </authorList>
    </citation>
    <scope>IDENTIFICATION</scope>
    <source>
        <tissue evidence="6">Whole sample</tissue>
    </source>
</reference>
<dbReference type="GO" id="GO:0000209">
    <property type="term" value="P:protein polyubiquitination"/>
    <property type="evidence" value="ECO:0007669"/>
    <property type="project" value="TreeGrafter"/>
</dbReference>
<dbReference type="SUPFAM" id="SSF101898">
    <property type="entry name" value="NHL repeat"/>
    <property type="match status" value="2"/>
</dbReference>
<proteinExistence type="predicted"/>
<dbReference type="InterPro" id="IPR050952">
    <property type="entry name" value="TRIM-NHL_E3_ligases"/>
</dbReference>
<accession>A0A8B8E7R5</accession>
<evidence type="ECO:0000259" key="4">
    <source>
        <dbReference type="PROSITE" id="PS50119"/>
    </source>
</evidence>
<evidence type="ECO:0000256" key="1">
    <source>
        <dbReference type="ARBA" id="ARBA00022737"/>
    </source>
</evidence>
<feature type="repeat" description="NHL" evidence="3">
    <location>
        <begin position="779"/>
        <end position="806"/>
    </location>
</feature>
<keyword evidence="1" id="KW-0677">Repeat</keyword>
<dbReference type="InterPro" id="IPR011042">
    <property type="entry name" value="6-blade_b-propeller_TolB-like"/>
</dbReference>
<dbReference type="InterPro" id="IPR000315">
    <property type="entry name" value="Znf_B-box"/>
</dbReference>
<keyword evidence="2" id="KW-0862">Zinc</keyword>
<dbReference type="PANTHER" id="PTHR24104">
    <property type="entry name" value="E3 UBIQUITIN-PROTEIN LIGASE NHLRC1-RELATED"/>
    <property type="match status" value="1"/>
</dbReference>
<dbReference type="Gene3D" id="2.120.10.30">
    <property type="entry name" value="TolB, C-terminal domain"/>
    <property type="match status" value="3"/>
</dbReference>
<dbReference type="CDD" id="cd19756">
    <property type="entry name" value="Bbox2"/>
    <property type="match status" value="1"/>
</dbReference>
<dbReference type="SUPFAM" id="SSF57845">
    <property type="entry name" value="B-box zinc-binding domain"/>
    <property type="match status" value="1"/>
</dbReference>
<evidence type="ECO:0000256" key="2">
    <source>
        <dbReference type="PROSITE-ProRule" id="PRU00024"/>
    </source>
</evidence>
<dbReference type="Gene3D" id="3.30.160.60">
    <property type="entry name" value="Classic Zinc Finger"/>
    <property type="match status" value="1"/>
</dbReference>
<dbReference type="GeneID" id="111132646"/>
<dbReference type="GO" id="GO:0061630">
    <property type="term" value="F:ubiquitin protein ligase activity"/>
    <property type="evidence" value="ECO:0007669"/>
    <property type="project" value="TreeGrafter"/>
</dbReference>
<protein>
    <submittedName>
        <fullName evidence="6">Uncharacterized protein LOC111132646</fullName>
    </submittedName>
</protein>
<dbReference type="PANTHER" id="PTHR24104:SF25">
    <property type="entry name" value="PROTEIN LIN-41"/>
    <property type="match status" value="1"/>
</dbReference>
<dbReference type="Proteomes" id="UP000694844">
    <property type="component" value="Chromosome 5"/>
</dbReference>
<dbReference type="GO" id="GO:0008270">
    <property type="term" value="F:zinc ion binding"/>
    <property type="evidence" value="ECO:0007669"/>
    <property type="project" value="UniProtKB-KW"/>
</dbReference>
<sequence>MKRNTHEWFGSGADLITTTRLDPLFLTMDPRHSAQDVLRCTMCKTELALMHCNVCHTHLCKDCVVIHFSDKSQAHNVVPIEQFLSTLSYPKCPNHPTKQCELHCKQCDIPICASCVSSRKHFGHEIVDIFEDFEAKKEILKQDLQEIEKSVFPKYEEAASNIQIQKSDQRINSKKLTAELKKHGEALHKEIDNIIQTKQAEIDVINSKHQTALNKQEDAINKTITEMKQVIQDLKSLLNTCNVSLVSKYQSRIEEFRKLPHKLRISLPTFQPVKVNREQIMKQFGSISPLSIETEEQGYTVPSPGAESSSPNRPLMDVPQIITELDTGYLSLHGVSCLSDEEIWTRDNDNNLKLYNMKGELVRSVQTKSGNLPSDIAVTQSGALVYTDYDDSSINLAIGTQIQTLITLRGWIPQGVCTTSSGDLLVSMDSGDEKQSKVVRYSGSTEKQSILWDDKGKPIYTSGKIKYLSDNRNLDICVADNDARAVVVVSAAGKLRFRYTGPPSTPRESFRPYGITTDSQANIPTSDFNKHSIHIIDQDGRFLRYIDNCGLQLPWGLCVDSRDNLFVAEYFTRKEAESSPTDRPLLDVPQLITELDTGYRHLYGVSCLSDYKIWTHGEDKNLKLYNLRGGLVKSVRFKSGNVPADIAVTESGGLVNADYWDSSKNLVIGTQIQTLITLRGWKPQGVCITSSGDLLVIMDSDNKKKPKVIRYSGSNETQSIQLDDQGNPLYTSKYLSENRNLDICVSDFIAGAVVVVSAAGKLRFRYTGPLSSPQISFEPVGITTDSQSNILTSDQGNHRIHIIDQDGHFLRFIDNCGLLGPWGLCVDSRDNLFVAEFTGKVKKLQYYK</sequence>
<evidence type="ECO:0000313" key="5">
    <source>
        <dbReference type="Proteomes" id="UP000694844"/>
    </source>
</evidence>
<keyword evidence="2" id="KW-0479">Metal-binding</keyword>
<gene>
    <name evidence="6" type="primary">LOC111132646</name>
</gene>
<dbReference type="AlphaFoldDB" id="A0A8B8E7R5"/>
<dbReference type="OrthoDB" id="6128620at2759"/>
<dbReference type="GO" id="GO:0043161">
    <property type="term" value="P:proteasome-mediated ubiquitin-dependent protein catabolic process"/>
    <property type="evidence" value="ECO:0007669"/>
    <property type="project" value="TreeGrafter"/>
</dbReference>
<dbReference type="SMART" id="SM00336">
    <property type="entry name" value="BBOX"/>
    <property type="match status" value="2"/>
</dbReference>
<keyword evidence="2" id="KW-0863">Zinc-finger</keyword>
<name>A0A8B8E7R5_CRAVI</name>
<feature type="domain" description="B box-type" evidence="4">
    <location>
        <begin position="35"/>
        <end position="80"/>
    </location>
</feature>
<keyword evidence="5" id="KW-1185">Reference proteome</keyword>
<dbReference type="PROSITE" id="PS51125">
    <property type="entry name" value="NHL"/>
    <property type="match status" value="1"/>
</dbReference>
<feature type="domain" description="B box-type" evidence="4">
    <location>
        <begin position="92"/>
        <end position="129"/>
    </location>
</feature>
<organism evidence="5 6">
    <name type="scientific">Crassostrea virginica</name>
    <name type="common">Eastern oyster</name>
    <dbReference type="NCBI Taxonomy" id="6565"/>
    <lineage>
        <taxon>Eukaryota</taxon>
        <taxon>Metazoa</taxon>
        <taxon>Spiralia</taxon>
        <taxon>Lophotrochozoa</taxon>
        <taxon>Mollusca</taxon>
        <taxon>Bivalvia</taxon>
        <taxon>Autobranchia</taxon>
        <taxon>Pteriomorphia</taxon>
        <taxon>Ostreida</taxon>
        <taxon>Ostreoidea</taxon>
        <taxon>Ostreidae</taxon>
        <taxon>Crassostrea</taxon>
    </lineage>
</organism>
<evidence type="ECO:0000313" key="6">
    <source>
        <dbReference type="RefSeq" id="XP_022336180.1"/>
    </source>
</evidence>